<feature type="region of interest" description="Disordered" evidence="1">
    <location>
        <begin position="1"/>
        <end position="103"/>
    </location>
</feature>
<feature type="compositionally biased region" description="Polar residues" evidence="1">
    <location>
        <begin position="971"/>
        <end position="984"/>
    </location>
</feature>
<feature type="region of interest" description="Disordered" evidence="1">
    <location>
        <begin position="951"/>
        <end position="990"/>
    </location>
</feature>
<evidence type="ECO:0000256" key="1">
    <source>
        <dbReference type="SAM" id="MobiDB-lite"/>
    </source>
</evidence>
<feature type="region of interest" description="Disordered" evidence="1">
    <location>
        <begin position="277"/>
        <end position="339"/>
    </location>
</feature>
<feature type="region of interest" description="Disordered" evidence="1">
    <location>
        <begin position="594"/>
        <end position="621"/>
    </location>
</feature>
<feature type="region of interest" description="Disordered" evidence="1">
    <location>
        <begin position="729"/>
        <end position="779"/>
    </location>
</feature>
<feature type="region of interest" description="Disordered" evidence="1">
    <location>
        <begin position="428"/>
        <end position="461"/>
    </location>
</feature>
<feature type="region of interest" description="Disordered" evidence="1">
    <location>
        <begin position="489"/>
        <end position="564"/>
    </location>
</feature>
<protein>
    <submittedName>
        <fullName evidence="2">Uncharacterized protein</fullName>
    </submittedName>
</protein>
<feature type="compositionally biased region" description="Polar residues" evidence="1">
    <location>
        <begin position="670"/>
        <end position="690"/>
    </location>
</feature>
<sequence>MACFSLSPPSTTLSFDRRNNTRANRHSTSGSSRSRRACRRSNASSYLPAETQRQETLSQQSTFVGSTKLNGHDGTSSPSSADQLPSLESTFPPANLPLNRTSASSRCPVDPSLLLCRSFFCRPKSEETRTPSGGRRWGGTAAAENRSEYMSYARVEDSNRVPFPDGDRRSRNKANANLKSFWRTPVDLVCDQRSLAPFLHFKTVHRDLIGNMKFALMWLMVASITYLTGRVDAQVGTLPTIITIPFDKPTVGFTFMGYYPSYYTWLDDFMEEETKKWLTSNPGEEPSATTRTATPITSTTATTMTANTNALPRSNIPTLPRSNIPTPARTNTPTPPSSNVPILNVPSPSLIANGENTPLIQTNMTSSTIPTTSTTDELISTSSETNGSTSSSTVTVSNSSILNSIPLPTSTASSSMTEAPSDSVISIDTSTSSAMDSPPSSSPSMSSTPPISSPSPIPTYTATELPSEIESKTASASRNEPHISTTAEAVQETISGEPHTESPPQFPSPTEILPQVSTIPTIPSSVKAPEEVHSSNFAGTQTPTEITDSQMPSFTESQPQEKNPDIQLELGMTDDSLKTLLTMGGLPFGGEFETFNTKNSAGTGTPHVDPEFSSSRSTTEKQIPTLAGSNAEKQDNPQLETNPAILRESLESVLTMSGFPIGGGQVYSDSRNLQVSNSDPQFTTSVKTTRQTPSSTDQPRTQTTPQMQPNLEMLSDTLESMLNMGGVPFGGGEAPPNTKNFAGMGNSDKKSQSVSSTEATETQQFDLGGNPLPKQNKPQMQLNPEILSGSLESMLTMSGVPYGGGEAPPNTKNFAGMGTSDKKSQSVLSMEATETQQFDLGGNPLPKQYKPQMQLNPEILSGSLESMLTMSGVPYGGGEAPPNTKNFAGMVTSDKKSQSVSSMEATETQQFDLGGNPLPKQYNPQMPLNPEILSGSLESMLTMSGVPFRGGEAPPNTKNFAGMGTSDKKSQSVSSTEATETQQFDLGGNPLPKQYKPQMQLNPEILSGSLESMLTMSGVPYEGGEAPPSPNTKNFAGMGTSDKKYQSVSSMEATETQQFDLRGNPLSKQNKPQTELNPGMLSGSLDSLLTMSGMPFGIDAPPQYTNHKYSDETGTSDIKSHVTPPMSITPSEMDPTIFSNLDSALTMAGLTNYGEQHENIPFKKQDTLDARANTEMKTTPATDRSSSANGFHEFVERTSPDGKEASKNDAHEAALTEDVSHNTDDEEEEIIYLVEGMMKMLQKQLKPTPKANHEITAKLIDLKRAQEALKAMRTEQKD</sequence>
<evidence type="ECO:0000313" key="2">
    <source>
        <dbReference type="EMBL" id="CAD7223485.1"/>
    </source>
</evidence>
<feature type="compositionally biased region" description="Polar residues" evidence="1">
    <location>
        <begin position="54"/>
        <end position="89"/>
    </location>
</feature>
<feature type="compositionally biased region" description="Polar residues" evidence="1">
    <location>
        <begin position="515"/>
        <end position="524"/>
    </location>
</feature>
<proteinExistence type="predicted"/>
<feature type="region of interest" description="Disordered" evidence="1">
    <location>
        <begin position="361"/>
        <end position="397"/>
    </location>
</feature>
<feature type="compositionally biased region" description="Basic and acidic residues" evidence="1">
    <location>
        <begin position="1198"/>
        <end position="1223"/>
    </location>
</feature>
<dbReference type="EMBL" id="OB660209">
    <property type="protein sequence ID" value="CAD7223485.1"/>
    <property type="molecule type" value="Genomic_DNA"/>
</dbReference>
<reference evidence="2" key="1">
    <citation type="submission" date="2020-11" db="EMBL/GenBank/DDBJ databases">
        <authorList>
            <person name="Tran Van P."/>
        </authorList>
    </citation>
    <scope>NUCLEOTIDE SEQUENCE</scope>
</reference>
<feature type="compositionally biased region" description="Low complexity" evidence="1">
    <location>
        <begin position="691"/>
        <end position="706"/>
    </location>
</feature>
<feature type="compositionally biased region" description="Low complexity" evidence="1">
    <location>
        <begin position="288"/>
        <end position="310"/>
    </location>
</feature>
<gene>
    <name evidence="2" type="ORF">CTOB1V02_LOCUS1469</name>
</gene>
<feature type="region of interest" description="Disordered" evidence="1">
    <location>
        <begin position="670"/>
        <end position="706"/>
    </location>
</feature>
<feature type="compositionally biased region" description="Polar residues" evidence="1">
    <location>
        <begin position="534"/>
        <end position="561"/>
    </location>
</feature>
<feature type="compositionally biased region" description="Low complexity" evidence="1">
    <location>
        <begin position="428"/>
        <end position="450"/>
    </location>
</feature>
<feature type="compositionally biased region" description="Polar residues" evidence="1">
    <location>
        <begin position="752"/>
        <end position="765"/>
    </location>
</feature>
<name>A0A7R8W4B9_9CRUS</name>
<feature type="region of interest" description="Disordered" evidence="1">
    <location>
        <begin position="1198"/>
        <end position="1224"/>
    </location>
</feature>
<feature type="compositionally biased region" description="Polar residues" evidence="1">
    <location>
        <begin position="311"/>
        <end position="324"/>
    </location>
</feature>
<feature type="compositionally biased region" description="Polar residues" evidence="1">
    <location>
        <begin position="612"/>
        <end position="621"/>
    </location>
</feature>
<organism evidence="2">
    <name type="scientific">Cyprideis torosa</name>
    <dbReference type="NCBI Taxonomy" id="163714"/>
    <lineage>
        <taxon>Eukaryota</taxon>
        <taxon>Metazoa</taxon>
        <taxon>Ecdysozoa</taxon>
        <taxon>Arthropoda</taxon>
        <taxon>Crustacea</taxon>
        <taxon>Oligostraca</taxon>
        <taxon>Ostracoda</taxon>
        <taxon>Podocopa</taxon>
        <taxon>Podocopida</taxon>
        <taxon>Cytherocopina</taxon>
        <taxon>Cytheroidea</taxon>
        <taxon>Cytherideidae</taxon>
        <taxon>Cyprideis</taxon>
    </lineage>
</organism>
<accession>A0A7R8W4B9</accession>
<feature type="compositionally biased region" description="Polar residues" evidence="1">
    <location>
        <begin position="594"/>
        <end position="603"/>
    </location>
</feature>
<dbReference type="AlphaFoldDB" id="A0A7R8W4B9"/>
<feature type="compositionally biased region" description="Low complexity" evidence="1">
    <location>
        <begin position="362"/>
        <end position="397"/>
    </location>
</feature>